<feature type="region of interest" description="Disordered" evidence="1">
    <location>
        <begin position="25"/>
        <end position="67"/>
    </location>
</feature>
<accession>A0A7S0L6D9</accession>
<dbReference type="EMBL" id="HBEY01008518">
    <property type="protein sequence ID" value="CAD8600827.1"/>
    <property type="molecule type" value="Transcribed_RNA"/>
</dbReference>
<name>A0A7S0L6D9_9EUKA</name>
<gene>
    <name evidence="2" type="ORF">CPEL01642_LOCUS4157</name>
</gene>
<feature type="compositionally biased region" description="Polar residues" evidence="1">
    <location>
        <begin position="47"/>
        <end position="60"/>
    </location>
</feature>
<sequence length="281" mass="31078">MSKRGRPPKSAIAAALDGQRTLSLGLTLSSPSHSTKLSSTTGYKVPRTSSTPGGTTQSMTHEQHQAPDDDAAYAELGPSASQVNDASEVSIQLSLLQEKDNSLIMAEVSDVLDACIDAVISTVSVAKVKQHRNTFKHKQKSAVVEAFEKLSAEHSSMSSNEVTSKLREAAKLPKSFKLRPVRQWSKCGPTKKRGPKVSSEFEREVLDQMIFTTLTRVDNEEKAGIVANVIYSHDVIQQAAMQVQKKYQHDKRVAKCKFTRPWINGWLQRNAIRIIYVYIVP</sequence>
<organism evidence="2">
    <name type="scientific">Coccolithus braarudii</name>
    <dbReference type="NCBI Taxonomy" id="221442"/>
    <lineage>
        <taxon>Eukaryota</taxon>
        <taxon>Haptista</taxon>
        <taxon>Haptophyta</taxon>
        <taxon>Prymnesiophyceae</taxon>
        <taxon>Coccolithales</taxon>
        <taxon>Coccolithaceae</taxon>
        <taxon>Coccolithus</taxon>
    </lineage>
</organism>
<evidence type="ECO:0000256" key="1">
    <source>
        <dbReference type="SAM" id="MobiDB-lite"/>
    </source>
</evidence>
<feature type="compositionally biased region" description="Low complexity" evidence="1">
    <location>
        <begin position="25"/>
        <end position="41"/>
    </location>
</feature>
<reference evidence="2" key="1">
    <citation type="submission" date="2021-01" db="EMBL/GenBank/DDBJ databases">
        <authorList>
            <person name="Corre E."/>
            <person name="Pelletier E."/>
            <person name="Niang G."/>
            <person name="Scheremetjew M."/>
            <person name="Finn R."/>
            <person name="Kale V."/>
            <person name="Holt S."/>
            <person name="Cochrane G."/>
            <person name="Meng A."/>
            <person name="Brown T."/>
            <person name="Cohen L."/>
        </authorList>
    </citation>
    <scope>NUCLEOTIDE SEQUENCE</scope>
    <source>
        <strain evidence="2">PLY182g</strain>
    </source>
</reference>
<proteinExistence type="predicted"/>
<evidence type="ECO:0000313" key="2">
    <source>
        <dbReference type="EMBL" id="CAD8600827.1"/>
    </source>
</evidence>
<dbReference type="AlphaFoldDB" id="A0A7S0L6D9"/>
<protein>
    <submittedName>
        <fullName evidence="2">Uncharacterized protein</fullName>
    </submittedName>
</protein>